<feature type="transmembrane region" description="Helical" evidence="1">
    <location>
        <begin position="32"/>
        <end position="59"/>
    </location>
</feature>
<dbReference type="EMBL" id="GBXM01038210">
    <property type="protein sequence ID" value="JAH70367.1"/>
    <property type="molecule type" value="Transcribed_RNA"/>
</dbReference>
<accession>A0A0E9UX30</accession>
<keyword evidence="1" id="KW-1133">Transmembrane helix</keyword>
<name>A0A0E9UX30_ANGAN</name>
<dbReference type="AlphaFoldDB" id="A0A0E9UX30"/>
<reference evidence="2" key="2">
    <citation type="journal article" date="2015" name="Fish Shellfish Immunol.">
        <title>Early steps in the European eel (Anguilla anguilla)-Vibrio vulnificus interaction in the gills: Role of the RtxA13 toxin.</title>
        <authorList>
            <person name="Callol A."/>
            <person name="Pajuelo D."/>
            <person name="Ebbesson L."/>
            <person name="Teles M."/>
            <person name="MacKenzie S."/>
            <person name="Amaro C."/>
        </authorList>
    </citation>
    <scope>NUCLEOTIDE SEQUENCE</scope>
</reference>
<reference evidence="2" key="1">
    <citation type="submission" date="2014-11" db="EMBL/GenBank/DDBJ databases">
        <authorList>
            <person name="Amaro Gonzalez C."/>
        </authorList>
    </citation>
    <scope>NUCLEOTIDE SEQUENCE</scope>
</reference>
<sequence>MIDTVLCPSYLNLFSNKSANCFPILSPASCLVLPRCCVFVVIVLLCIAVFVVVFCVVLYGR</sequence>
<protein>
    <submittedName>
        <fullName evidence="2">Uncharacterized protein</fullName>
    </submittedName>
</protein>
<evidence type="ECO:0000313" key="2">
    <source>
        <dbReference type="EMBL" id="JAH70367.1"/>
    </source>
</evidence>
<evidence type="ECO:0000256" key="1">
    <source>
        <dbReference type="SAM" id="Phobius"/>
    </source>
</evidence>
<keyword evidence="1" id="KW-0812">Transmembrane</keyword>
<organism evidence="2">
    <name type="scientific">Anguilla anguilla</name>
    <name type="common">European freshwater eel</name>
    <name type="synonym">Muraena anguilla</name>
    <dbReference type="NCBI Taxonomy" id="7936"/>
    <lineage>
        <taxon>Eukaryota</taxon>
        <taxon>Metazoa</taxon>
        <taxon>Chordata</taxon>
        <taxon>Craniata</taxon>
        <taxon>Vertebrata</taxon>
        <taxon>Euteleostomi</taxon>
        <taxon>Actinopterygii</taxon>
        <taxon>Neopterygii</taxon>
        <taxon>Teleostei</taxon>
        <taxon>Anguilliformes</taxon>
        <taxon>Anguillidae</taxon>
        <taxon>Anguilla</taxon>
    </lineage>
</organism>
<proteinExistence type="predicted"/>
<keyword evidence="1" id="KW-0472">Membrane</keyword>